<dbReference type="CDD" id="cd00038">
    <property type="entry name" value="CAP_ED"/>
    <property type="match status" value="1"/>
</dbReference>
<evidence type="ECO:0000313" key="3">
    <source>
        <dbReference type="Proteomes" id="UP000029554"/>
    </source>
</evidence>
<sequence length="198" mass="23246">MSVPKSNDAFLNYLCQFIDVNEQSMEELITKARATFQVLHLKKNEFFVKENEVCQYFCFVESGILQHSIEVLDEEKTTYLALRNSVTSSLSSFLFGKPSRKSIKAIADCKLWIVDLKTFKDLIENNKAFHQFYYNVIEKQICLIDDYRIDLLTLKPEERYKKLLTTEPKLLQEVPLHYLSSFLGISSRHMSRIRKNIN</sequence>
<dbReference type="RefSeq" id="WP_035127751.1">
    <property type="nucleotide sequence ID" value="NZ_JRHH01000005.1"/>
</dbReference>
<dbReference type="AlphaFoldDB" id="A0A095UX77"/>
<name>A0A095UX77_9FLAO</name>
<keyword evidence="3" id="KW-1185">Reference proteome</keyword>
<dbReference type="Pfam" id="PF00027">
    <property type="entry name" value="cNMP_binding"/>
    <property type="match status" value="1"/>
</dbReference>
<dbReference type="Gene3D" id="2.60.120.10">
    <property type="entry name" value="Jelly Rolls"/>
    <property type="match status" value="1"/>
</dbReference>
<dbReference type="InterPro" id="IPR000595">
    <property type="entry name" value="cNMP-bd_dom"/>
</dbReference>
<evidence type="ECO:0000259" key="1">
    <source>
        <dbReference type="PROSITE" id="PS50042"/>
    </source>
</evidence>
<dbReference type="eggNOG" id="COG0664">
    <property type="taxonomic scope" value="Bacteria"/>
</dbReference>
<dbReference type="Proteomes" id="UP000029554">
    <property type="component" value="Unassembled WGS sequence"/>
</dbReference>
<proteinExistence type="predicted"/>
<dbReference type="InterPro" id="IPR018490">
    <property type="entry name" value="cNMP-bd_dom_sf"/>
</dbReference>
<dbReference type="SUPFAM" id="SSF51206">
    <property type="entry name" value="cAMP-binding domain-like"/>
    <property type="match status" value="1"/>
</dbReference>
<gene>
    <name evidence="2" type="ORF">LG45_13060</name>
</gene>
<organism evidence="2 3">
    <name type="scientific">Flavobacterium aquatile LMG 4008 = ATCC 11947</name>
    <dbReference type="NCBI Taxonomy" id="1453498"/>
    <lineage>
        <taxon>Bacteria</taxon>
        <taxon>Pseudomonadati</taxon>
        <taxon>Bacteroidota</taxon>
        <taxon>Flavobacteriia</taxon>
        <taxon>Flavobacteriales</taxon>
        <taxon>Flavobacteriaceae</taxon>
        <taxon>Flavobacterium</taxon>
    </lineage>
</organism>
<accession>A0A095UX77</accession>
<dbReference type="PROSITE" id="PS50042">
    <property type="entry name" value="CNMP_BINDING_3"/>
    <property type="match status" value="1"/>
</dbReference>
<dbReference type="InterPro" id="IPR014710">
    <property type="entry name" value="RmlC-like_jellyroll"/>
</dbReference>
<comment type="caution">
    <text evidence="2">The sequence shown here is derived from an EMBL/GenBank/DDBJ whole genome shotgun (WGS) entry which is preliminary data.</text>
</comment>
<reference evidence="2 3" key="1">
    <citation type="submission" date="2014-09" db="EMBL/GenBank/DDBJ databases">
        <title>Whole Genome Shotgun of Flavobacterium aquatile LMG 4008.</title>
        <authorList>
            <person name="Gale A.N."/>
            <person name="Pipes S.E."/>
            <person name="Newman J.D."/>
        </authorList>
    </citation>
    <scope>NUCLEOTIDE SEQUENCE [LARGE SCALE GENOMIC DNA]</scope>
    <source>
        <strain evidence="2 3">LMG 4008</strain>
    </source>
</reference>
<feature type="domain" description="Cyclic nucleotide-binding" evidence="1">
    <location>
        <begin position="16"/>
        <end position="140"/>
    </location>
</feature>
<dbReference type="STRING" id="1453498.LG45_13060"/>
<protein>
    <submittedName>
        <fullName evidence="2">Cyclic nucleotide-binding protein</fullName>
    </submittedName>
</protein>
<dbReference type="EMBL" id="JRHH01000005">
    <property type="protein sequence ID" value="KGD67150.1"/>
    <property type="molecule type" value="Genomic_DNA"/>
</dbReference>
<evidence type="ECO:0000313" key="2">
    <source>
        <dbReference type="EMBL" id="KGD67150.1"/>
    </source>
</evidence>